<evidence type="ECO:0000313" key="3">
    <source>
        <dbReference type="EMBL" id="SDB79396.1"/>
    </source>
</evidence>
<feature type="domain" description="Glycosyl transferase family 1" evidence="2">
    <location>
        <begin position="188"/>
        <end position="333"/>
    </location>
</feature>
<organism evidence="3 4">
    <name type="scientific">Bacteroides ovatus</name>
    <dbReference type="NCBI Taxonomy" id="28116"/>
    <lineage>
        <taxon>Bacteria</taxon>
        <taxon>Pseudomonadati</taxon>
        <taxon>Bacteroidota</taxon>
        <taxon>Bacteroidia</taxon>
        <taxon>Bacteroidales</taxon>
        <taxon>Bacteroidaceae</taxon>
        <taxon>Bacteroides</taxon>
    </lineage>
</organism>
<dbReference type="PANTHER" id="PTHR12526">
    <property type="entry name" value="GLYCOSYLTRANSFERASE"/>
    <property type="match status" value="1"/>
</dbReference>
<keyword evidence="3" id="KW-0808">Transferase</keyword>
<keyword evidence="1" id="KW-0472">Membrane</keyword>
<dbReference type="Proteomes" id="UP000183670">
    <property type="component" value="Unassembled WGS sequence"/>
</dbReference>
<proteinExistence type="predicted"/>
<evidence type="ECO:0000256" key="1">
    <source>
        <dbReference type="SAM" id="Phobius"/>
    </source>
</evidence>
<dbReference type="RefSeq" id="WP_074560148.1">
    <property type="nucleotide sequence ID" value="NZ_FMYE01000075.1"/>
</dbReference>
<protein>
    <submittedName>
        <fullName evidence="3">Glycosyltransferase involved in cell wall bisynthesis</fullName>
    </submittedName>
</protein>
<evidence type="ECO:0000259" key="2">
    <source>
        <dbReference type="Pfam" id="PF00534"/>
    </source>
</evidence>
<keyword evidence="1" id="KW-0812">Transmembrane</keyword>
<name>A0A1G6GDZ8_BACOV</name>
<dbReference type="CDD" id="cd03801">
    <property type="entry name" value="GT4_PimA-like"/>
    <property type="match status" value="1"/>
</dbReference>
<dbReference type="GO" id="GO:0016757">
    <property type="term" value="F:glycosyltransferase activity"/>
    <property type="evidence" value="ECO:0007669"/>
    <property type="project" value="InterPro"/>
</dbReference>
<feature type="transmembrane region" description="Helical" evidence="1">
    <location>
        <begin position="81"/>
        <end position="102"/>
    </location>
</feature>
<dbReference type="AlphaFoldDB" id="A0A1G6GDZ8"/>
<keyword evidence="1" id="KW-1133">Transmembrane helix</keyword>
<dbReference type="Gene3D" id="3.40.50.2000">
    <property type="entry name" value="Glycogen Phosphorylase B"/>
    <property type="match status" value="2"/>
</dbReference>
<sequence length="370" mass="43966">MSKICCIFNIPSFYREKIYLDINREYDCEWYFEQEENGINLFDTNKLKKAHILQHRKFIGRFYMMKGLVPMVWKQKDYDKYLMVGTPMCVSLWVLCILLKLFRPSKRIYFWTHGWYGKETWVERVIKKNFLRLADELFIYGNYAKNLLVKEGFKANKMHVIHNSLLYDVQMELRKQMQSTGVYKEHFGNNNPVLIFIGRLTPVKQLDMLVQAVADLKRDGQQYNLVFIGDGPERKKLATMVSNYNLQEQVWFYGACYDEQVNAELVYNADLCVAPGNVGLTAMHTLMFGCPVVTHDDFRYQMPEFEAISPYHTGNFFKRGDQKSLNHVINEWFVVNGNQREYVQDLCYKEIDSQWNPYFQMKVINEVFNH</sequence>
<dbReference type="InterPro" id="IPR001296">
    <property type="entry name" value="Glyco_trans_1"/>
</dbReference>
<evidence type="ECO:0000313" key="4">
    <source>
        <dbReference type="Proteomes" id="UP000183670"/>
    </source>
</evidence>
<dbReference type="EMBL" id="FMYE01000075">
    <property type="protein sequence ID" value="SDB79396.1"/>
    <property type="molecule type" value="Genomic_DNA"/>
</dbReference>
<dbReference type="SUPFAM" id="SSF53756">
    <property type="entry name" value="UDP-Glycosyltransferase/glycogen phosphorylase"/>
    <property type="match status" value="1"/>
</dbReference>
<gene>
    <name evidence="3" type="ORF">SAMN05192581_107512</name>
</gene>
<reference evidence="3 4" key="1">
    <citation type="submission" date="2016-10" db="EMBL/GenBank/DDBJ databases">
        <authorList>
            <person name="de Groot N.N."/>
        </authorList>
    </citation>
    <scope>NUCLEOTIDE SEQUENCE [LARGE SCALE GENOMIC DNA]</scope>
    <source>
        <strain evidence="3 4">NLAE-zl-C500</strain>
    </source>
</reference>
<dbReference type="Pfam" id="PF00534">
    <property type="entry name" value="Glycos_transf_1"/>
    <property type="match status" value="1"/>
</dbReference>
<accession>A0A1G6GDZ8</accession>